<evidence type="ECO:0000313" key="1">
    <source>
        <dbReference type="EMBL" id="KAK8839894.1"/>
    </source>
</evidence>
<proteinExistence type="predicted"/>
<accession>A0ABR2H128</accession>
<gene>
    <name evidence="1" type="ORF">M9Y10_031608</name>
</gene>
<evidence type="ECO:0000313" key="2">
    <source>
        <dbReference type="Proteomes" id="UP001470230"/>
    </source>
</evidence>
<keyword evidence="2" id="KW-1185">Reference proteome</keyword>
<sequence>MHPKKFKGNPDQSRLINPEKVVAKYLLGDFKPKGSRGETLIREIFKQKVEKISQPALISAAELISLMIGVKLTRNEKRLKSLVIKWFNDNASLIEQFKTNIIVDFVDQDEKREKNRNVFNINDWSSGFQTDSFDYE</sequence>
<dbReference type="Proteomes" id="UP001470230">
    <property type="component" value="Unassembled WGS sequence"/>
</dbReference>
<organism evidence="1 2">
    <name type="scientific">Tritrichomonas musculus</name>
    <dbReference type="NCBI Taxonomy" id="1915356"/>
    <lineage>
        <taxon>Eukaryota</taxon>
        <taxon>Metamonada</taxon>
        <taxon>Parabasalia</taxon>
        <taxon>Tritrichomonadida</taxon>
        <taxon>Tritrichomonadidae</taxon>
        <taxon>Tritrichomonas</taxon>
    </lineage>
</organism>
<protein>
    <submittedName>
        <fullName evidence="1">Uncharacterized protein</fullName>
    </submittedName>
</protein>
<name>A0ABR2H128_9EUKA</name>
<reference evidence="1 2" key="1">
    <citation type="submission" date="2024-04" db="EMBL/GenBank/DDBJ databases">
        <title>Tritrichomonas musculus Genome.</title>
        <authorList>
            <person name="Alves-Ferreira E."/>
            <person name="Grigg M."/>
            <person name="Lorenzi H."/>
            <person name="Galac M."/>
        </authorList>
    </citation>
    <scope>NUCLEOTIDE SEQUENCE [LARGE SCALE GENOMIC DNA]</scope>
    <source>
        <strain evidence="1 2">EAF2021</strain>
    </source>
</reference>
<comment type="caution">
    <text evidence="1">The sequence shown here is derived from an EMBL/GenBank/DDBJ whole genome shotgun (WGS) entry which is preliminary data.</text>
</comment>
<dbReference type="EMBL" id="JAPFFF010000050">
    <property type="protein sequence ID" value="KAK8839894.1"/>
    <property type="molecule type" value="Genomic_DNA"/>
</dbReference>